<dbReference type="AlphaFoldDB" id="A0A497F2I5"/>
<evidence type="ECO:0000313" key="4">
    <source>
        <dbReference type="Proteomes" id="UP000269499"/>
    </source>
</evidence>
<dbReference type="Proteomes" id="UP000269499">
    <property type="component" value="Unassembled WGS sequence"/>
</dbReference>
<evidence type="ECO:0000313" key="3">
    <source>
        <dbReference type="Proteomes" id="UP000268446"/>
    </source>
</evidence>
<protein>
    <submittedName>
        <fullName evidence="2">Proteasome assembly chaperone family protein</fullName>
    </submittedName>
</protein>
<name>A0A497F2I5_9CREN</name>
<proteinExistence type="predicted"/>
<dbReference type="PANTHER" id="PTHR35610">
    <property type="entry name" value="3-ISOPROPYLMALATE DEHYDRATASE-RELATED"/>
    <property type="match status" value="1"/>
</dbReference>
<dbReference type="EMBL" id="QMQZ01000050">
    <property type="protein sequence ID" value="RLE51526.1"/>
    <property type="molecule type" value="Genomic_DNA"/>
</dbReference>
<reference evidence="3 4" key="1">
    <citation type="submission" date="2018-06" db="EMBL/GenBank/DDBJ databases">
        <title>Extensive metabolic versatility and redundancy in microbially diverse, dynamic hydrothermal sediments.</title>
        <authorList>
            <person name="Dombrowski N."/>
            <person name="Teske A."/>
            <person name="Baker B.J."/>
        </authorList>
    </citation>
    <scope>NUCLEOTIDE SEQUENCE [LARGE SCALE GENOMIC DNA]</scope>
    <source>
        <strain evidence="2">B20_G2</strain>
        <strain evidence="1">B29_G17</strain>
    </source>
</reference>
<comment type="caution">
    <text evidence="2">The sequence shown here is derived from an EMBL/GenBank/DDBJ whole genome shotgun (WGS) entry which is preliminary data.</text>
</comment>
<organism evidence="2 4">
    <name type="scientific">Thermoproteota archaeon</name>
    <dbReference type="NCBI Taxonomy" id="2056631"/>
    <lineage>
        <taxon>Archaea</taxon>
        <taxon>Thermoproteota</taxon>
    </lineage>
</organism>
<keyword evidence="2" id="KW-0647">Proteasome</keyword>
<sequence length="242" mass="27533">MIMTIRIVLNKNVSLDDCTFISGFHGIGLTGFIAVKHMVKQLNAEKIGFIETKLLPPFISMDGDEIVTPFEFFKYSNFVFLVVEAPPHTREQYLFSLALADWLVNNNFSKAILIGGLDKRFKRSEDVLYKFAMTRAFKRRFSSESLPPLDKGLHAFGLLALLLARLEIRDFPALAVLPYADASRPDPFAAAMAIKFVNKLCNLDVDVSKLIEEAEHIESEIQKLIQQWAERAKIDQKKTLYM</sequence>
<dbReference type="SUPFAM" id="SSF159659">
    <property type="entry name" value="Cgl1923-like"/>
    <property type="match status" value="1"/>
</dbReference>
<dbReference type="InterPro" id="IPR019151">
    <property type="entry name" value="Proteasome_assmbl_chaperone_2"/>
</dbReference>
<dbReference type="InterPro" id="IPR038389">
    <property type="entry name" value="PSMG2_sf"/>
</dbReference>
<dbReference type="Proteomes" id="UP000268446">
    <property type="component" value="Unassembled WGS sequence"/>
</dbReference>
<dbReference type="Pfam" id="PF09754">
    <property type="entry name" value="PAC2"/>
    <property type="match status" value="1"/>
</dbReference>
<dbReference type="EMBL" id="QMRA01000046">
    <property type="protein sequence ID" value="RLE53883.1"/>
    <property type="molecule type" value="Genomic_DNA"/>
</dbReference>
<evidence type="ECO:0000313" key="1">
    <source>
        <dbReference type="EMBL" id="RLE51526.1"/>
    </source>
</evidence>
<evidence type="ECO:0000313" key="2">
    <source>
        <dbReference type="EMBL" id="RLE53883.1"/>
    </source>
</evidence>
<dbReference type="Gene3D" id="3.40.50.10900">
    <property type="entry name" value="PAC-like subunit"/>
    <property type="match status" value="1"/>
</dbReference>
<accession>A0A497F2I5</accession>
<dbReference type="PANTHER" id="PTHR35610:SF3">
    <property type="entry name" value="PROTEASOME ASSEMBLY CHAPERONE FAMILY PROTEIN"/>
    <property type="match status" value="1"/>
</dbReference>
<dbReference type="GO" id="GO:0000502">
    <property type="term" value="C:proteasome complex"/>
    <property type="evidence" value="ECO:0007669"/>
    <property type="project" value="UniProtKB-KW"/>
</dbReference>
<gene>
    <name evidence="1" type="ORF">DRJ20_02000</name>
    <name evidence="2" type="ORF">DRJ26_02715</name>
</gene>